<evidence type="ECO:0000313" key="2">
    <source>
        <dbReference type="Proteomes" id="UP001430290"/>
    </source>
</evidence>
<reference evidence="1" key="1">
    <citation type="submission" date="2021-09" db="EMBL/GenBank/DDBJ databases">
        <authorList>
            <person name="Wu T."/>
            <person name="Guo S.Z."/>
        </authorList>
    </citation>
    <scope>NUCLEOTIDE SEQUENCE</scope>
    <source>
        <strain evidence="1">RSS-23</strain>
    </source>
</reference>
<evidence type="ECO:0000313" key="1">
    <source>
        <dbReference type="EMBL" id="MBZ4187137.1"/>
    </source>
</evidence>
<keyword evidence="2" id="KW-1185">Reference proteome</keyword>
<accession>A0ABS7TGY8</accession>
<dbReference type="EMBL" id="JAIQDJ010000013">
    <property type="protein sequence ID" value="MBZ4187137.1"/>
    <property type="molecule type" value="Genomic_DNA"/>
</dbReference>
<dbReference type="InterPro" id="IPR025459">
    <property type="entry name" value="DUF4279"/>
</dbReference>
<proteinExistence type="predicted"/>
<sequence>MHEQLDPVEISAVLGVEPTATQRAGDLASAATGRRRKYSGWFLESSDHVDSRDSRDHFAWLLNRISDKGDQLRALASRGYTVDICCRWDSASGHGGPSMDPLQMIQLGSLGIEVWFDVYFDSNLSQDA</sequence>
<gene>
    <name evidence="1" type="ORF">K7B09_12480</name>
</gene>
<name>A0ABS7TGY8_9GAMM</name>
<protein>
    <submittedName>
        <fullName evidence="1">DUF4279 domain-containing protein</fullName>
    </submittedName>
</protein>
<comment type="caution">
    <text evidence="1">The sequence shown here is derived from an EMBL/GenBank/DDBJ whole genome shotgun (WGS) entry which is preliminary data.</text>
</comment>
<dbReference type="Proteomes" id="UP001430290">
    <property type="component" value="Unassembled WGS sequence"/>
</dbReference>
<dbReference type="RefSeq" id="WP_223629807.1">
    <property type="nucleotide sequence ID" value="NZ_JAIQDJ010000013.1"/>
</dbReference>
<dbReference type="Pfam" id="PF14106">
    <property type="entry name" value="DUF4279"/>
    <property type="match status" value="1"/>
</dbReference>
<organism evidence="1 2">
    <name type="scientific">Thermomonas beijingensis</name>
    <dbReference type="NCBI Taxonomy" id="2872701"/>
    <lineage>
        <taxon>Bacteria</taxon>
        <taxon>Pseudomonadati</taxon>
        <taxon>Pseudomonadota</taxon>
        <taxon>Gammaproteobacteria</taxon>
        <taxon>Lysobacterales</taxon>
        <taxon>Lysobacteraceae</taxon>
        <taxon>Thermomonas</taxon>
    </lineage>
</organism>